<dbReference type="AlphaFoldDB" id="A0A0S1XBH9"/>
<dbReference type="PANTHER" id="PTHR41695:SF1">
    <property type="entry name" value="1,4-ALPHA-GLUCAN BRANCHING ENZYME TK1436"/>
    <property type="match status" value="1"/>
</dbReference>
<evidence type="ECO:0000313" key="4">
    <source>
        <dbReference type="EMBL" id="ALM75092.1"/>
    </source>
</evidence>
<dbReference type="Gene3D" id="3.20.110.20">
    <property type="match status" value="1"/>
</dbReference>
<keyword evidence="2" id="KW-0119">Carbohydrate metabolism</keyword>
<dbReference type="GO" id="GO:0003844">
    <property type="term" value="F:1,4-alpha-glucan branching enzyme activity"/>
    <property type="evidence" value="ECO:0007669"/>
    <property type="project" value="InterPro"/>
</dbReference>
<dbReference type="STRING" id="55802.TBCH5v1_1161"/>
<sequence>MANALVFHANLQYAEIPKSEIPKVVEKSYIPTILELIKSEIPFALNITGFSLKYLPKDLITLIKEGVESDLIEITGTAYTHAILPLLPLDRVEAQIMKDRAVKERTFEVKPKAFWLPELAYDPIIPAILRDCGYDEVFVDGEALLFSNHLNSAIKPIKPLYPHLIKAQRGEGFVYWNYLLGLKELKSAIKLVFGGKVTLKAVKEITGIPVWVAVNTAVMLGIGGFPLMNVKKAVKWIKGLDEIILYGTDLEFFGYRDLAGYVLSIQKLRELINELNNEIVLPSRLKHSGRSLYLRTSSWAPDKGLDIWTKDWGNRRLNMLSWELKWEHAFLAENSDARGWEPLAERRLDAFKAIYQAWREGYGKH</sequence>
<evidence type="ECO:0000256" key="1">
    <source>
        <dbReference type="ARBA" id="ARBA00006821"/>
    </source>
</evidence>
<name>A0A0S1XBH9_THEBA</name>
<organism evidence="4 5">
    <name type="scientific">Thermococcus barophilus</name>
    <dbReference type="NCBI Taxonomy" id="55802"/>
    <lineage>
        <taxon>Archaea</taxon>
        <taxon>Methanobacteriati</taxon>
        <taxon>Methanobacteriota</taxon>
        <taxon>Thermococci</taxon>
        <taxon>Thermococcales</taxon>
        <taxon>Thermococcaceae</taxon>
        <taxon>Thermococcus</taxon>
    </lineage>
</organism>
<dbReference type="GO" id="GO:0030979">
    <property type="term" value="P:alpha-glucan biosynthetic process"/>
    <property type="evidence" value="ECO:0007669"/>
    <property type="project" value="InterPro"/>
</dbReference>
<feature type="domain" description="Glycoside hydrolase family 57 N-terminal" evidence="3">
    <location>
        <begin position="17"/>
        <end position="284"/>
    </location>
</feature>
<dbReference type="EMBL" id="CP013050">
    <property type="protein sequence ID" value="ALM75092.1"/>
    <property type="molecule type" value="Genomic_DNA"/>
</dbReference>
<protein>
    <recommendedName>
        <fullName evidence="3">Glycoside hydrolase family 57 N-terminal domain-containing protein</fullName>
    </recommendedName>
</protein>
<dbReference type="InterPro" id="IPR011330">
    <property type="entry name" value="Glyco_hydro/deAcase_b/a-brl"/>
</dbReference>
<accession>A0A0S1XBH9</accession>
<dbReference type="GeneID" id="26136419"/>
<dbReference type="InterPro" id="IPR004300">
    <property type="entry name" value="Glyco_hydro_57_N"/>
</dbReference>
<proteinExistence type="inferred from homology"/>
<comment type="similarity">
    <text evidence="1">Belongs to the glycosyl hydrolase 57 family.</text>
</comment>
<evidence type="ECO:0000313" key="5">
    <source>
        <dbReference type="Proteomes" id="UP000066042"/>
    </source>
</evidence>
<dbReference type="GeneID" id="10041287"/>
<reference evidence="4 5" key="1">
    <citation type="journal article" date="2016" name="Genome Announc.">
        <title>Complete genome sequence of the hyperthermophilic and piezophilic archaeon Thermococcus barophilus Ch5, capable of growth at the expense of hydrogenogenesis from carbon monoxide and formate.</title>
        <authorList>
            <person name="Oger P."/>
            <person name="Sokolova T.G."/>
            <person name="Kozhevnikova D.A."/>
            <person name="Taranov E.A."/>
            <person name="Vannier P."/>
            <person name="Lee H.S."/>
            <person name="Kwon K.K."/>
            <person name="Kang S.G."/>
            <person name="Lee J.H."/>
            <person name="Bonch-Osmolovskaya E.A."/>
            <person name="Lebedinsky A.V."/>
        </authorList>
    </citation>
    <scope>NUCLEOTIDE SEQUENCE [LARGE SCALE GENOMIC DNA]</scope>
    <source>
        <strain evidence="5">Ch5</strain>
    </source>
</reference>
<dbReference type="OMA" id="QYAEIPK"/>
<dbReference type="InterPro" id="IPR040042">
    <property type="entry name" value="Branching_enz_MT3115-like"/>
</dbReference>
<dbReference type="Proteomes" id="UP000066042">
    <property type="component" value="Chromosome"/>
</dbReference>
<dbReference type="PANTHER" id="PTHR41695">
    <property type="entry name" value="1,4-ALPHA-GLUCAN BRANCHING ENZYME RV3031-RELATED"/>
    <property type="match status" value="1"/>
</dbReference>
<evidence type="ECO:0000256" key="2">
    <source>
        <dbReference type="ARBA" id="ARBA00023277"/>
    </source>
</evidence>
<dbReference type="SUPFAM" id="SSF88713">
    <property type="entry name" value="Glycoside hydrolase/deacetylase"/>
    <property type="match status" value="1"/>
</dbReference>
<evidence type="ECO:0000259" key="3">
    <source>
        <dbReference type="Pfam" id="PF03065"/>
    </source>
</evidence>
<dbReference type="Pfam" id="PF03065">
    <property type="entry name" value="Glyco_hydro_57"/>
    <property type="match status" value="1"/>
</dbReference>
<dbReference type="PATRIC" id="fig|55802.8.peg.1145"/>
<dbReference type="RefSeq" id="WP_013467244.1">
    <property type="nucleotide sequence ID" value="NZ_CP013050.1"/>
</dbReference>
<gene>
    <name evidence="4" type="ORF">TBCH5v1_1161</name>
</gene>